<comment type="subcellular location">
    <subcellularLocation>
        <location evidence="1">Membrane</location>
        <topology evidence="1">Multi-pass membrane protein</topology>
    </subcellularLocation>
</comment>
<sequence length="500" mass="56123">MKCPSCNASFSELRDLCPSCLMDIRPFKRQNSLTISYPFASYDALLKKFKKETAVPSSPSPEQFIKKESLDSKALQESSLDSTEQENLKNNSKNAIKEESSSILSREEPVFLSDDPDDPRDAAELALKQLLNKELQRQQDRLNFREEPKLNEVNNSDSSVDVDEPKSSSEVKNINELIELDTLSCADSTTNTEVLYHDEDSGDIESLQPSPSESKTLSSALDACPHFLIQEHLEDSELSTLFNESMAILQNKRNEIELSLHQIAGLVDTERINLLFDLSYDSFIHPERDFSFLYNPEIMKNSGLELIELKKTQEKIVFHPPAAALPPLRSRQRHVISHGMRPAPLRQVQLRKRLPLKSVGLSQRFGVFIIDAICVILLGICNGFLLTLINVPNFDSFMVQLLALHPLSILSLLKASIVGIAIMSIAYPLISLSITGTTLGLSVFGLCIKNEDTSDLKMANIIVRSCTFPLILFLVPPFPIFSEDRFLHDYLGRVVVGRRT</sequence>
<feature type="region of interest" description="Disordered" evidence="5">
    <location>
        <begin position="143"/>
        <end position="168"/>
    </location>
</feature>
<evidence type="ECO:0000256" key="2">
    <source>
        <dbReference type="ARBA" id="ARBA00022692"/>
    </source>
</evidence>
<evidence type="ECO:0000256" key="5">
    <source>
        <dbReference type="SAM" id="MobiDB-lite"/>
    </source>
</evidence>
<protein>
    <submittedName>
        <fullName evidence="8">RDD family protein</fullName>
    </submittedName>
</protein>
<dbReference type="InterPro" id="IPR010432">
    <property type="entry name" value="RDD"/>
</dbReference>
<evidence type="ECO:0000313" key="9">
    <source>
        <dbReference type="Proteomes" id="UP000524246"/>
    </source>
</evidence>
<accession>A0A7X9IIN2</accession>
<feature type="compositionally biased region" description="Basic and acidic residues" evidence="5">
    <location>
        <begin position="95"/>
        <end position="109"/>
    </location>
</feature>
<keyword evidence="4 6" id="KW-0472">Membrane</keyword>
<evidence type="ECO:0000256" key="3">
    <source>
        <dbReference type="ARBA" id="ARBA00022989"/>
    </source>
</evidence>
<dbReference type="Proteomes" id="UP000524246">
    <property type="component" value="Unassembled WGS sequence"/>
</dbReference>
<proteinExistence type="predicted"/>
<evidence type="ECO:0000313" key="8">
    <source>
        <dbReference type="EMBL" id="NMC61780.1"/>
    </source>
</evidence>
<feature type="transmembrane region" description="Helical" evidence="6">
    <location>
        <begin position="401"/>
        <end position="423"/>
    </location>
</feature>
<dbReference type="AlphaFoldDB" id="A0A7X9IIN2"/>
<dbReference type="Pfam" id="PF06271">
    <property type="entry name" value="RDD"/>
    <property type="match status" value="1"/>
</dbReference>
<feature type="transmembrane region" description="Helical" evidence="6">
    <location>
        <begin position="461"/>
        <end position="481"/>
    </location>
</feature>
<evidence type="ECO:0000256" key="6">
    <source>
        <dbReference type="SAM" id="Phobius"/>
    </source>
</evidence>
<dbReference type="EMBL" id="JAAZON010000047">
    <property type="protein sequence ID" value="NMC61780.1"/>
    <property type="molecule type" value="Genomic_DNA"/>
</dbReference>
<name>A0A7X9IIN2_9DELT</name>
<reference evidence="8 9" key="1">
    <citation type="journal article" date="2020" name="Biotechnol. Biofuels">
        <title>New insights from the biogas microbiome by comprehensive genome-resolved metagenomics of nearly 1600 species originating from multiple anaerobic digesters.</title>
        <authorList>
            <person name="Campanaro S."/>
            <person name="Treu L."/>
            <person name="Rodriguez-R L.M."/>
            <person name="Kovalovszki A."/>
            <person name="Ziels R.M."/>
            <person name="Maus I."/>
            <person name="Zhu X."/>
            <person name="Kougias P.G."/>
            <person name="Basile A."/>
            <person name="Luo G."/>
            <person name="Schluter A."/>
            <person name="Konstantinidis K.T."/>
            <person name="Angelidaki I."/>
        </authorList>
    </citation>
    <scope>NUCLEOTIDE SEQUENCE [LARGE SCALE GENOMIC DNA]</scope>
    <source>
        <strain evidence="8">AS27yjCOA_65</strain>
    </source>
</reference>
<feature type="transmembrane region" description="Helical" evidence="6">
    <location>
        <begin position="365"/>
        <end position="389"/>
    </location>
</feature>
<keyword evidence="2 6" id="KW-0812">Transmembrane</keyword>
<evidence type="ECO:0000256" key="4">
    <source>
        <dbReference type="ARBA" id="ARBA00023136"/>
    </source>
</evidence>
<evidence type="ECO:0000256" key="1">
    <source>
        <dbReference type="ARBA" id="ARBA00004141"/>
    </source>
</evidence>
<keyword evidence="3 6" id="KW-1133">Transmembrane helix</keyword>
<comment type="caution">
    <text evidence="8">The sequence shown here is derived from an EMBL/GenBank/DDBJ whole genome shotgun (WGS) entry which is preliminary data.</text>
</comment>
<evidence type="ECO:0000259" key="7">
    <source>
        <dbReference type="Pfam" id="PF06271"/>
    </source>
</evidence>
<feature type="domain" description="RDD" evidence="7">
    <location>
        <begin position="360"/>
        <end position="489"/>
    </location>
</feature>
<dbReference type="GO" id="GO:0016020">
    <property type="term" value="C:membrane"/>
    <property type="evidence" value="ECO:0007669"/>
    <property type="project" value="UniProtKB-SubCell"/>
</dbReference>
<feature type="region of interest" description="Disordered" evidence="5">
    <location>
        <begin position="54"/>
        <end position="119"/>
    </location>
</feature>
<feature type="transmembrane region" description="Helical" evidence="6">
    <location>
        <begin position="429"/>
        <end position="449"/>
    </location>
</feature>
<gene>
    <name evidence="8" type="ORF">GYA55_01290</name>
</gene>
<organism evidence="8 9">
    <name type="scientific">SAR324 cluster bacterium</name>
    <dbReference type="NCBI Taxonomy" id="2024889"/>
    <lineage>
        <taxon>Bacteria</taxon>
        <taxon>Deltaproteobacteria</taxon>
        <taxon>SAR324 cluster</taxon>
    </lineage>
</organism>